<evidence type="ECO:0000256" key="2">
    <source>
        <dbReference type="SAM" id="Phobius"/>
    </source>
</evidence>
<sequence length="1528" mass="165964">MAGYRPTDWHVLDLEKDPTPGDPVRVKSLAKSLHDFADDVQDALRLVKGMADEDAVLTMVGKTADVFRDEFSGVPKNLKKLKKSYDLAGDALAAYWPQLERAQALADKALAQGREAQADLSSAKSRLSSADSWVTRANKEADKYKDDPGSAGKDVPKPDEAKVRAATRDAQSAKDAHTSAQSDVTTAQNALDAAKKMAADARKMREDAAGDAKRKLDEASDAGIQNRKWYEEVGDWFSDNWDTIVAVCKVVVAVLGVIALIIGGPILGAIVLIAALVVLADTLNKYMKGQASLLDVAFAALDCIPGMKGLTTLGGLAKGLKGLGKVGLKGMALGAKGLGRSTRAMGRQMQKLFTCGDPIDMATGQMVMSATDVQLDGVLPLVLERHYRTGVRSGRLFGSGWTSTLDQRLRLDATGVQFTTADGMVLVYPVPEHDVAVLPVEGPRWPLSWDGTSGGALTVHQPQTGVTLQFRPLPGGAVGELPLAVVSDRNDNTISVTYDSEGLPDEVAHHGGYRVGVTCESGRIVALTLRNHPERPTLLRYAYDERGNLAEIVNSSGLPQRLFYDDQRRVTGWEDRTGAWYRYEYDGADRCVAARGVDGILDYTFEYDEEAQASTSVNSLGYTTRYQFNDAYQLVAETDPLGHTVYQEWDRHDQLLSRTDALGRTVRQEWDESGNLTAVRLPDGATSTVTYNSLHQAVEMTGYDGAVMRQEWDERGNCTSLTAADGAVTRFTRDRTGAVASVTDELGAVTGFTNNQAGQPVSVTDPLGATTRSSYDSFGRRLTVTDPLGATTRLAWTVEGLRAATTGPDGATESWTYDGEGNLLTHTDALGRVTRHTYGALGVLASRTTADGARHTFTHDAELRLVQAAGPTGLTWDYTYDAAGRLTSESDFDGRTVAYEYDAAGQVLSRTNPLGQSTAFAYDIAGNQSEKTVDGRTTVFTHDSAGRVLRAAGPDATLTYSYDLAGRCTTETVDGRALTTAYDALGRPSRRTTPTGATSTFAYDAAGNRTVLTASGRALTSTYDPLGRETARELGAGGSVLSHTWDADHRLTVQTVTVPEASRPPLSRRAYTYRADGSPASMDDRTTGHRGFDLDAMGRVTAVRATDWTESYAYDAGGNQTQAVWPERFTGSEARGDRAHDGNRVVRAGSVHYEYDAAGRVVLRRRTRLSRKPDIWRYTWDGEDRLTAVTTPDGTRWRYLYDSLGRRVAKQRLASDGVPGAEATVVEETWFTWDGPHLVEQTTQVLGGEEAVTLTWDRDGMIPVAQTQRTMSADASQAVIDERFYAIVTDLVGTPTELVDEAGDLAWRSDATLWGITTWNPDATGYTPLRFPGQYFDPESGLHYNNLRHYDPATAAYVSPDPLGMEAGPNPRSYVSNPLRWIDYLGLICHSAILRRNLAADGRPVGAGQAAAHIVPSTLNRTVGRTADSRAILSRYGVDIDEAANGIPLGHSRPHNFTHRNPFLLRLNQHLAATERAGVARGLSNQQIGDTIRQELREIGRQVTHELSPSQMVNNMPAPTARWTRLTF</sequence>
<keyword evidence="2" id="KW-0812">Transmembrane</keyword>
<dbReference type="PANTHER" id="PTHR32305">
    <property type="match status" value="1"/>
</dbReference>
<protein>
    <submittedName>
        <fullName evidence="5">RHS domain-containing protein</fullName>
    </submittedName>
</protein>
<dbReference type="KEGG" id="slf:JEQ17_26980"/>
<dbReference type="Gene3D" id="2.180.10.10">
    <property type="entry name" value="RHS repeat-associated core"/>
    <property type="match status" value="2"/>
</dbReference>
<dbReference type="InterPro" id="IPR045351">
    <property type="entry name" value="DUF6531"/>
</dbReference>
<feature type="domain" description="DUF6531" evidence="4">
    <location>
        <begin position="356"/>
        <end position="428"/>
    </location>
</feature>
<dbReference type="InterPro" id="IPR032871">
    <property type="entry name" value="AHH_dom_containing"/>
</dbReference>
<dbReference type="Pfam" id="PF03527">
    <property type="entry name" value="RHS"/>
    <property type="match status" value="1"/>
</dbReference>
<keyword evidence="2" id="KW-1133">Transmembrane helix</keyword>
<dbReference type="PANTHER" id="PTHR32305:SF15">
    <property type="entry name" value="PROTEIN RHSA-RELATED"/>
    <property type="match status" value="1"/>
</dbReference>
<feature type="domain" description="RHS protein conserved region" evidence="3">
    <location>
        <begin position="1287"/>
        <end position="1316"/>
    </location>
</feature>
<dbReference type="InterPro" id="IPR031325">
    <property type="entry name" value="RHS_repeat"/>
</dbReference>
<dbReference type="NCBIfam" id="TIGR03696">
    <property type="entry name" value="Rhs_assc_core"/>
    <property type="match status" value="1"/>
</dbReference>
<evidence type="ECO:0000313" key="6">
    <source>
        <dbReference type="Proteomes" id="UP000595636"/>
    </source>
</evidence>
<dbReference type="RefSeq" id="WP_200397615.1">
    <property type="nucleotide sequence ID" value="NZ_CP066831.1"/>
</dbReference>
<dbReference type="EMBL" id="CP066831">
    <property type="protein sequence ID" value="QQM42710.1"/>
    <property type="molecule type" value="Genomic_DNA"/>
</dbReference>
<name>A0A7T7KXX3_9ACTN</name>
<feature type="compositionally biased region" description="Basic and acidic residues" evidence="1">
    <location>
        <begin position="139"/>
        <end position="177"/>
    </location>
</feature>
<dbReference type="InterPro" id="IPR050708">
    <property type="entry name" value="T6SS_VgrG/RHS"/>
</dbReference>
<gene>
    <name evidence="5" type="ORF">JEQ17_26980</name>
</gene>
<feature type="transmembrane region" description="Helical" evidence="2">
    <location>
        <begin position="250"/>
        <end position="280"/>
    </location>
</feature>
<evidence type="ECO:0000313" key="5">
    <source>
        <dbReference type="EMBL" id="QQM42710.1"/>
    </source>
</evidence>
<proteinExistence type="predicted"/>
<dbReference type="Pfam" id="PF14412">
    <property type="entry name" value="AHH"/>
    <property type="match status" value="1"/>
</dbReference>
<keyword evidence="6" id="KW-1185">Reference proteome</keyword>
<accession>A0A7T7KXX3</accession>
<dbReference type="Proteomes" id="UP000595636">
    <property type="component" value="Chromosome"/>
</dbReference>
<dbReference type="Pfam" id="PF20148">
    <property type="entry name" value="DUF6531"/>
    <property type="match status" value="1"/>
</dbReference>
<reference evidence="5 6" key="1">
    <citation type="submission" date="2020-12" db="EMBL/GenBank/DDBJ databases">
        <title>A novel species.</title>
        <authorList>
            <person name="Li K."/>
        </authorList>
    </citation>
    <scope>NUCLEOTIDE SEQUENCE [LARGE SCALE GENOMIC DNA]</scope>
    <source>
        <strain evidence="5 6">ZYC-3</strain>
    </source>
</reference>
<feature type="compositionally biased region" description="Polar residues" evidence="1">
    <location>
        <begin position="178"/>
        <end position="187"/>
    </location>
</feature>
<dbReference type="InterPro" id="IPR001826">
    <property type="entry name" value="RHS"/>
</dbReference>
<dbReference type="Gene3D" id="1.10.287.620">
    <property type="entry name" value="Helix Hairpins"/>
    <property type="match status" value="1"/>
</dbReference>
<feature type="region of interest" description="Disordered" evidence="1">
    <location>
        <begin position="139"/>
        <end position="187"/>
    </location>
</feature>
<dbReference type="Gene3D" id="3.90.930.1">
    <property type="match status" value="1"/>
</dbReference>
<dbReference type="InterPro" id="IPR006530">
    <property type="entry name" value="YD"/>
</dbReference>
<keyword evidence="2" id="KW-0472">Membrane</keyword>
<dbReference type="NCBIfam" id="TIGR01643">
    <property type="entry name" value="YD_repeat_2x"/>
    <property type="match status" value="9"/>
</dbReference>
<dbReference type="InterPro" id="IPR022385">
    <property type="entry name" value="Rhs_assc_core"/>
</dbReference>
<evidence type="ECO:0000259" key="4">
    <source>
        <dbReference type="Pfam" id="PF20148"/>
    </source>
</evidence>
<organism evidence="5 6">
    <name type="scientific">Streptomyces liliifuscus</name>
    <dbReference type="NCBI Taxonomy" id="2797636"/>
    <lineage>
        <taxon>Bacteria</taxon>
        <taxon>Bacillati</taxon>
        <taxon>Actinomycetota</taxon>
        <taxon>Actinomycetes</taxon>
        <taxon>Kitasatosporales</taxon>
        <taxon>Streptomycetaceae</taxon>
        <taxon>Streptomyces</taxon>
    </lineage>
</organism>
<dbReference type="Pfam" id="PF05593">
    <property type="entry name" value="RHS_repeat"/>
    <property type="match status" value="8"/>
</dbReference>
<evidence type="ECO:0000259" key="3">
    <source>
        <dbReference type="Pfam" id="PF03527"/>
    </source>
</evidence>
<evidence type="ECO:0000256" key="1">
    <source>
        <dbReference type="SAM" id="MobiDB-lite"/>
    </source>
</evidence>